<dbReference type="PROSITE" id="PS51257">
    <property type="entry name" value="PROKAR_LIPOPROTEIN"/>
    <property type="match status" value="1"/>
</dbReference>
<dbReference type="PROSITE" id="PS50853">
    <property type="entry name" value="FN3"/>
    <property type="match status" value="1"/>
</dbReference>
<dbReference type="InterPro" id="IPR003961">
    <property type="entry name" value="FN3_dom"/>
</dbReference>
<dbReference type="InterPro" id="IPR022038">
    <property type="entry name" value="Ig-like_bact"/>
</dbReference>
<keyword evidence="2" id="KW-0732">Signal</keyword>
<protein>
    <submittedName>
        <fullName evidence="4">Ig-like protein group 3</fullName>
    </submittedName>
</protein>
<evidence type="ECO:0000313" key="5">
    <source>
        <dbReference type="Proteomes" id="UP000294862"/>
    </source>
</evidence>
<dbReference type="OrthoDB" id="9785233at2"/>
<evidence type="ECO:0000256" key="2">
    <source>
        <dbReference type="SAM" id="SignalP"/>
    </source>
</evidence>
<dbReference type="InterPro" id="IPR013783">
    <property type="entry name" value="Ig-like_fold"/>
</dbReference>
<evidence type="ECO:0000313" key="4">
    <source>
        <dbReference type="EMBL" id="TCO37652.1"/>
    </source>
</evidence>
<dbReference type="InterPro" id="IPR011635">
    <property type="entry name" value="CARDB"/>
</dbReference>
<comment type="caution">
    <text evidence="4">The sequence shown here is derived from an EMBL/GenBank/DDBJ whole genome shotgun (WGS) entry which is preliminary data.</text>
</comment>
<keyword evidence="5" id="KW-1185">Reference proteome</keyword>
<evidence type="ECO:0000259" key="3">
    <source>
        <dbReference type="PROSITE" id="PS50853"/>
    </source>
</evidence>
<dbReference type="SUPFAM" id="SSF49265">
    <property type="entry name" value="Fibronectin type III"/>
    <property type="match status" value="2"/>
</dbReference>
<dbReference type="InterPro" id="IPR036116">
    <property type="entry name" value="FN3_sf"/>
</dbReference>
<dbReference type="Pfam" id="PF17957">
    <property type="entry name" value="Big_7"/>
    <property type="match status" value="2"/>
</dbReference>
<dbReference type="CDD" id="cd00063">
    <property type="entry name" value="FN3"/>
    <property type="match status" value="1"/>
</dbReference>
<feature type="signal peptide" evidence="2">
    <location>
        <begin position="1"/>
        <end position="32"/>
    </location>
</feature>
<dbReference type="Proteomes" id="UP000294862">
    <property type="component" value="Unassembled WGS sequence"/>
</dbReference>
<organism evidence="4 5">
    <name type="scientific">Dokdonella fugitiva</name>
    <dbReference type="NCBI Taxonomy" id="328517"/>
    <lineage>
        <taxon>Bacteria</taxon>
        <taxon>Pseudomonadati</taxon>
        <taxon>Pseudomonadota</taxon>
        <taxon>Gammaproteobacteria</taxon>
        <taxon>Lysobacterales</taxon>
        <taxon>Rhodanobacteraceae</taxon>
        <taxon>Dokdonella</taxon>
    </lineage>
</organism>
<dbReference type="Pfam" id="PF12245">
    <property type="entry name" value="Big_3_2"/>
    <property type="match status" value="1"/>
</dbReference>
<evidence type="ECO:0000256" key="1">
    <source>
        <dbReference type="SAM" id="MobiDB-lite"/>
    </source>
</evidence>
<dbReference type="Gene3D" id="2.60.40.10">
    <property type="entry name" value="Immunoglobulins"/>
    <property type="match status" value="17"/>
</dbReference>
<gene>
    <name evidence="4" type="ORF">EV148_1094</name>
</gene>
<accession>A0A4R2I162</accession>
<dbReference type="Gene3D" id="2.130.10.10">
    <property type="entry name" value="YVTN repeat-like/Quinoprotein amine dehydrogenase"/>
    <property type="match status" value="1"/>
</dbReference>
<dbReference type="InterPro" id="IPR015943">
    <property type="entry name" value="WD40/YVTN_repeat-like_dom_sf"/>
</dbReference>
<feature type="domain" description="Fibronectin type-III" evidence="3">
    <location>
        <begin position="4083"/>
        <end position="4174"/>
    </location>
</feature>
<dbReference type="SUPFAM" id="SSF48239">
    <property type="entry name" value="Terpenoid cyclases/Protein prenyltransferases"/>
    <property type="match status" value="1"/>
</dbReference>
<dbReference type="RefSeq" id="WP_131999625.1">
    <property type="nucleotide sequence ID" value="NZ_SLWQ01000009.1"/>
</dbReference>
<proteinExistence type="predicted"/>
<feature type="chain" id="PRO_5020706503" evidence="2">
    <location>
        <begin position="33"/>
        <end position="5886"/>
    </location>
</feature>
<dbReference type="Gene3D" id="2.60.40.4070">
    <property type="match status" value="3"/>
</dbReference>
<dbReference type="SUPFAM" id="SSF69322">
    <property type="entry name" value="Tricorn protease domain 2"/>
    <property type="match status" value="1"/>
</dbReference>
<feature type="region of interest" description="Disordered" evidence="1">
    <location>
        <begin position="4160"/>
        <end position="4179"/>
    </location>
</feature>
<dbReference type="InterPro" id="IPR025965">
    <property type="entry name" value="FlgD/Vpr_Ig-like"/>
</dbReference>
<reference evidence="4 5" key="1">
    <citation type="journal article" date="2015" name="Stand. Genomic Sci.">
        <title>Genomic Encyclopedia of Bacterial and Archaeal Type Strains, Phase III: the genomes of soil and plant-associated and newly described type strains.</title>
        <authorList>
            <person name="Whitman W.B."/>
            <person name="Woyke T."/>
            <person name="Klenk H.P."/>
            <person name="Zhou Y."/>
            <person name="Lilburn T.G."/>
            <person name="Beck B.J."/>
            <person name="De Vos P."/>
            <person name="Vandamme P."/>
            <person name="Eisen J.A."/>
            <person name="Garrity G."/>
            <person name="Hugenholtz P."/>
            <person name="Kyrpides N.C."/>
        </authorList>
    </citation>
    <scope>NUCLEOTIDE SEQUENCE [LARGE SCALE GENOMIC DNA]</scope>
    <source>
        <strain evidence="4 5">A3</strain>
    </source>
</reference>
<dbReference type="SMART" id="SM00060">
    <property type="entry name" value="FN3"/>
    <property type="match status" value="6"/>
</dbReference>
<sequence length="5886" mass="620700">MRNHHRQSTGWKRRAAIAWFFSLAACCPFARAMPDLQDCDEFVRPAAAKSAAEPALVAASEDIGNVTVMEVGGSYDRGMDEPRRQVATQFFANHPDQYDFLIAFTTFEFETQGALAFYNHIRNDTAGIGRTMFDYSNDFGSAGRLQGYVDMAAMGRYSFASGSPQYHEVVDTLAHEVMHRWGAAVRFMDAGGSESADLIGNAGSHWSYYLDSDGSVMYGNDWQIQPDGSFRSVDVRHRYSPLDLYLAGWAAASEVPPFTLIRNGSGASATDLPRLGATTDGSAEAVTIEQIVAANGPRAPSAASAQRDFNAALILLKRPGESVPAERLLELERFRIRFQQQLAEMTDGRAAVHMFTQQRGAGTALPAILQGSGATSTPGGVAAALAWLEAHQAQDGHWQDRAATAMRDTVAALRALEELDPAYPGLSRARAWISEHAPANVDQRAWKLMGSDGNFDAEDLVRAQDAQGGFAIEEGWVADNVDTGMVALALANQGQEPLAVAAALQHLGMRQNVDGSVGIGSGTVGRMRPTLSAASLWARQGDDGSTQRLAAASQWIGARLLSPQPALVDTVDAYALVGRLPLAPSASATARQYVRSQQQIDGDWGGSIYLTATAALAYARDQRPNLALSGVPTLSPSQPYDGEHAILRAGITNSGNVPVDATVLRWFDGDPDSGGAQIGGDVAVPGLAAGSSTTISTDWDTRNLAGVHELWVILDATAIAIEASELDNRSHLTATVLPPSTAPDLALQRAEITLDPAVVTTLPQPVHLSGSVHNIGGEDAGEAVVRLYARPDLTHALAQTTVSVRARGTTTFALDFEVSVAATTNLVLRVDPDDAIAEASESNNDVDLALPYGPSIDLEVAPADLTLLTAQPLVGHEVEFDVIARNRGTVDTPPALLQVTVTQGGTVTTIFDTPLQVGAGQSVHRRVTWTAGEVGAAQLHAALDPLNQIAETEEGNNSAELGFDVGAVEQADLTFESGSFELAPDPALEGQPFTATLGVRNLSTVATGEFRVSLYATDPLAGGIPIASTVIPSLAGLGRMTATMVVPDLALRGDQRMFAMIDAGGQVAEIDENNNVVVRPLRVRTKPDLAITVADILLSPPLPVPGQSVQASVTVRNLGDQDAHDVTVRLLEGDGEEAVAVGADKVVGLIAGGATTTLTWNWTLGLAPSSHAVMVTADPDDHVREGSDANNTAVLPFDVQNGDFFATERYISPNGDGIRDAVDFVFNAGVPGQVEVDVVNAVNDVIRRFTGVALNSESRGQVLWDGRDQRGRVVPDGDYRFVVVGGSTQEAVLVTVDNNQSSLLGAVGTPHGVYTELPRGMLARIPPASSPLHDQVFGLWRANAQSPVGVYRSDTVYASAVPVISGAWVRAFGIANGVSVELVDFAFSQDGSDIVAVLRGNHAGHATLWVVHSPVDQTDAPVLLAEFPDVYAFNVLGYFDATSVAVGPDRSGMLDVIDVDSHVVTPLRNLQGEVGGGAFKVVPLGLLRSSFGPPDTFIPRDPAKPVIELQYGEHASDEEFDAELSPTLQSIAVHRRNSRDVIELVDLASGARRALVDEPADYVHGGFSGQSAGISHLGMGWLDSREQLVIANASTRRLSIYSPSGQRLSERTLPDLQRIGPYSPSGNEGSPVPFDSSNVVAASYPRLAGEPCARELDARVEHRILDRARNRLYLSYGEIAARDEPIEGWVLVQHPGIRAYAQMDADDGDVDVVQRGTLLPLQSVPDQAVYPLLEPCAGAPAPDWPELILRDGARIRTDGLVQTLDRGVLQEDWPSDDASVRALWGDESRALLDGDRMFTTLQNLHAVLHARTLGRGIELTGIAADRNFASYRLEWAPIEDQSASAWQALSPATSDEVLKDEFLTWVPPQPGTFVIRLVVMDKAGNSVSTLATASSFDSSAIDNFSLAPRYFSPNGDGVNDIAVAKYRVRQPVTLAIRITDATGAIVRTVDLTYGTADLGAQEFHWDGRDDAGHALPDGRYRLNADGFAAWLTLDTLPPELGGDVPPAYVRDVTHVDVRPMVRMATRDANAVHLVLESRTGDDGVWSVVAERNNASLDPSRSPTDPNNWEKRELPASNYTARRFRLSATDPAGNVRNQEIGRAEDVLVLRTVGPEYYPSFYYTPPPFDAVPDMRDWRPRSVQRDSDDDYLSAAALVAGLVRIAVETADADSPQQWAERNVYPLADEFCPGSGFCLKPLADELRVPLDLGAVPQGARLLVRLRGEREDGSRVYSNQGLVQVGGIDPPTCSLAADGTRSVRSVEYADGALVEAILHYIEGGNEHTVAASHLYDDEVFFDAPWGATAIGAAWVTGTDAAGFSYRSPDAALACSVPPDGWLIEMSPAPVVVDNCDGLPSNKISVGLRIEKLPQGVPGEPEPLHVRVSYVDGLSGSRVVLREIDGSQPLDETDVIATDGWPEGEHQARMDIDYVDGSSRSKTISLPVTRQPPSTTIVTPRSGERVCAMQESLPGDPPQQSIPVSIDLHSTLPGSYRLLLGSGASPSLFTCYLAKGESYSYSDMELCPAYSLINGFTLRSLDGGAANVKGDLTAYDGTATIQVKGLGWSGGTVCTQRTFNMDSVAEMVERASPHTILELMQASEPIVGISASGQQGSFFLRADEPVRVDATLHRAHIDPATNTLILDAQSLGTLWHQDSAFGDIDIHWDGVIEGQPAADGLYGIAIDAEDDCAHITRVVYGALVDSTPPDVGLTAPAPGTTVTSAVVGLVGSVQDNVRLASWRLEVATAESPERWQEIASGSSPVPGPEVLKNWARGSLAGPVDIRFTAIDAMGNRAETHLPLVLGDPPVLIGGAQLQPMLYSPNGDGVLDSTRLQLDLLRAAIVDVRVFDPSDHLVASLYSGPQVAGSAGYTWNGLDALGHVVADGVYAIRVDAHDGVGPGETQSLAVIVDATPPLVDVRRPTGAYASPASAVELRFEDAHFTQYEARLTRLSDGAQVASQAGAQPGDAVLTTLARFDEGRYSLHAEAQDGAGNRTSRDVQFDVDAVQPTVTLETPAEGALIPSTTATSVVGSIEDAHLASYSLAVAPEQGDAWTELSSGTASVPHGELIAWRPELPDSRYRLRLRAIDEAGNATEVVHGIEIDGTPPVAVITAPNDGGFLGSNGNVDGTATDAHFAGYRLSVVPATQAAGGQWSDIYSSTTPVDAGRLATLSLDLPENDYVLRLVATDRAGLVSTQQVRVRIDATPPPAPIGLTGRVDNNRDVILDWSAVAAADLSGYLVYRDGLRITPASVSGTHHVDVDVPEGFPRYQVRAVDAAGNESAPSNTVALLVDRTPPTAQINHPGPGERVRGIYEIVGTASSSDDFKTYRITAQATNRPAEAVAIANGTLAVQGGLLAAWNTRSPEFQQDDMVHLRLDAEDTRGNVATATADVVIDNAPPAAPTGLVASIVGADAQTHWDSNGEADLLGYLLYRDNQLVNATGPNVPADLRPFALADVAYVDAHIADGRHTYVVYAIDRAGNVSPPSSPVMLDPLDNAPPSMTIESPADGTHFEASVTVLATSRDTDITEVRYSYRAEGAGDWTELGAPLTSAPYRIIWQPASDVAHGNYEVRAVARDAGGRVDPTPPVVHLVYADMTAPPAPTSLVAHADGAVARLAWSASAAPDLAGYRIYRDGYEVGTLDAGSTAFDDAGLGDAHYTYSVVAYDSSGNTSASSNEAAVDVFGIDLEQPFSPTKLAAIDLRGCSARAGRVELHVETPQGISDAAPSETSTAGVVAFPGYALERGSNHFTMRVTDHAGNVSRPADVWVDRGSAPAVPTGVVATVDDHRVELGWTANSETDLLGYRVFRNGQPLEADRLLGELPTPASDVGDAAAAVDGNPQSSWVASVIDGDAEASDDPTIEFAWVEPRIVVGADLAWSIFTVSGNFDMQAWSGHAWIQVASMRGTRQSDQQVEFVQPYRTTRIRIVAHSTMTGTLGYQAVQLAEIHFRERPVQGATSIADTVTDGAWRYSVSALSTLAFESNSSEPVTAGAGDVQGPEPVMLSGDLDGNAANLSWTASSSVDVARYSLERDGEPIATVAADEPRMYVDTGLLLGAHEYVVRAYDAFENEGPPSNTLVLTVLGEGPGVPLGVTVTAPATGGELDIQWQPGGGVAAAEFVVRRALLAAGPFEPVADVDSTEYRDAPLTDGTTYYYTVEAVDAVGNFSGPSEPVSGTPRDRVAPEPPVLTYPTAADAPLTMRAEASDVCGEAESGAAIELERNSLGVASTVAAAAYAAGSTTSSNTIALMPAPSGARVVAIDDFGVIRIQDIDNGVASYASEPGTRLQSWVSRGEALYYVSSSGQYVRWEPGSAPEPLGVPISAPSAFSVNPRGTAYLIVGDDGQTGEHGVWLVDAVGGPRRRIDIDADSVSRVSPPNWSPDGAYVLVVDTGGTLRLVDATSGAVATVLPLGGEGATAWSDRSHFTYARMNAYGGDDLQVFDIATGADELLLTRYAPIVALASSPSGSVIAILDDFGIDLVDTVAGYTTPLDSAASYRTMLSWTASGRIFAGTSDRLDYFDLPGWFCARRVPLMATNVFVARATDPTGNRGFGSLPIEVDAPVGELPDLAVSEGDVFIVPATGTTSDSYAAVVTVHNLGSIDVEHPSLAATLISPDGRRTALAAPPLGPLAAGQTRSLTYPIGMLASAGSWRVDVAVDPDLSVRESNESNNTASAAFTVSADGAPVLDLALGRAVFAPGEAVVGDVGATGTGLPFTGRVHLDVLDSGGAIVTDLGDFAIEALGFNQHWHSAIAWDAHGILAGDYRMRSRLFDQAGLALDERSVAFSISVLRHVVIGLVPDAATQIAGRDVVVRTNVVYTDGNAIIDGALLRLVALDAGGVEQWRHEQVLGSLLPGYELSREDEWPTTGLSEGVYTLRLSLAAPGYEASVDASVTLSAAEPAVTLAGSIAFEPGTTLIAGEGALMRTRVSNSGTSALAGVQTRVRISAEPGHALVSEITDAFDLGAGESHDAVSALSAPPLALASHAAILEARLPSDPIGQWRLLARRSFAVVDGLPPSITVLAPVAASLQPAVVPFVARIVDQHSGISRAELRVDGGTWQPVSAGPDGAYSRGLAGLVDGGHTISVRARDGWGNETQTPPLPFEVDASSPVITISGVADGVSYGQAVIPDVTIEDLHLAESEIRLDGAVFVPGTAVGEDGSHVLMVRAGDSAGNRSQRVVRFTIDRSAPAVVIVAPADGAVINAPSVDVDVMTEAFAITRLGTGTYEIEQAADDEGYVHFAGVPLLVGSNRISATARDAAGNVGAPAAITVVYDPMVIGPLTGSLQPPGAQLPWGTPLGLHVDVQNPNAVAAAAQHLRVRVASGADTLAEHVFTHDFAAHETYAVDVQFDSGGWPLAVLALRLELQQGADWLLLDGRSIEVVDRTAPLVELLSPVEADVLRSPTTLRATASDELSGISEVEASLDGGVWSLLVETSPGVFESAPMALGDGDHEAMLRAHDGAGNPGERGPVHFAIDTQPPLINVAGVGDGDLLAHAVTPVITISDAHLFTSDVRLDDQPYVSGTVIAASGEHRIDVLATDSAGNAATETISFILDLDVPSVAFISPAPGAVVAVPAVDVIGETESLAQVHLSVGSFGVDTYADAEGRFSVLAVPLQVGANTILAHATDRAGNVGSDAALEVIFRQPAEAAVTGFILPFDASWPQAVPVLASYVVRNTGGLDLAALPLRFELRATAGGDVLVEDAFQIDLPVGAEIAGTRVLRTTALPSDTYSLTLQALLPAPTGPTALDTEMLTLAMTACSRGDALFADGFDGAGVIRDGQIFCDGFDPLDTVLARGNAPWLGALAWLDLPPKAMLADADADAGRDWAHAPARKGTRFVPRGMSADRGPSMIRSPSRAPRRRYEWYAFVEERHRMPQVRPAGMRALDQQKELH</sequence>
<dbReference type="Pfam" id="PF07705">
    <property type="entry name" value="CARDB"/>
    <property type="match status" value="6"/>
</dbReference>
<name>A0A4R2I162_9GAMM</name>
<dbReference type="EMBL" id="SLWQ01000009">
    <property type="protein sequence ID" value="TCO37652.1"/>
    <property type="molecule type" value="Genomic_DNA"/>
</dbReference>
<dbReference type="Pfam" id="PF13860">
    <property type="entry name" value="FlgD_ig"/>
    <property type="match status" value="2"/>
</dbReference>
<dbReference type="InterPro" id="IPR008930">
    <property type="entry name" value="Terpenoid_cyclase/PrenylTrfase"/>
</dbReference>